<dbReference type="PANTHER" id="PTHR43441:SF11">
    <property type="entry name" value="RIBOSOMAL-PROTEIN-SERINE ACETYLTRANSFERASE"/>
    <property type="match status" value="1"/>
</dbReference>
<dbReference type="InterPro" id="IPR016181">
    <property type="entry name" value="Acyl_CoA_acyltransferase"/>
</dbReference>
<sequence length="183" mass="20734">MNSEKLGDLEKKPFNSLLEGPRIKMAHASPLYSQQVFDYIQRDHALGGRIYPWVKTLEEVEQYVVKPVTMESKDIHYLIFLGDKAIGSAHVHTISYLDHKAEVGYALETAEYGKGYASEALQLLLAEMKRLGFNKAIISTTQDNVASMKVAERNGFKREGLFAQDYIENGRFVDSVLYGKLLR</sequence>
<dbReference type="RefSeq" id="WP_061836839.1">
    <property type="nucleotide sequence ID" value="NZ_LUKE01000008.1"/>
</dbReference>
<dbReference type="OrthoDB" id="5292604at2"/>
<dbReference type="PROSITE" id="PS51186">
    <property type="entry name" value="GNAT"/>
    <property type="match status" value="1"/>
</dbReference>
<dbReference type="AlphaFoldDB" id="A0A150WDQ0"/>
<proteinExistence type="predicted"/>
<evidence type="ECO:0000259" key="1">
    <source>
        <dbReference type="PROSITE" id="PS51186"/>
    </source>
</evidence>
<dbReference type="InterPro" id="IPR000182">
    <property type="entry name" value="GNAT_dom"/>
</dbReference>
<dbReference type="GO" id="GO:0008999">
    <property type="term" value="F:protein-N-terminal-alanine acetyltransferase activity"/>
    <property type="evidence" value="ECO:0007669"/>
    <property type="project" value="TreeGrafter"/>
</dbReference>
<organism evidence="2 3">
    <name type="scientific">Bdellovibrio bacteriovorus</name>
    <dbReference type="NCBI Taxonomy" id="959"/>
    <lineage>
        <taxon>Bacteria</taxon>
        <taxon>Pseudomonadati</taxon>
        <taxon>Bdellovibrionota</taxon>
        <taxon>Bdellovibrionia</taxon>
        <taxon>Bdellovibrionales</taxon>
        <taxon>Pseudobdellovibrionaceae</taxon>
        <taxon>Bdellovibrio</taxon>
    </lineage>
</organism>
<comment type="caution">
    <text evidence="2">The sequence shown here is derived from an EMBL/GenBank/DDBJ whole genome shotgun (WGS) entry which is preliminary data.</text>
</comment>
<dbReference type="SUPFAM" id="SSF55729">
    <property type="entry name" value="Acyl-CoA N-acyltransferases (Nat)"/>
    <property type="match status" value="1"/>
</dbReference>
<dbReference type="PANTHER" id="PTHR43441">
    <property type="entry name" value="RIBOSOMAL-PROTEIN-SERINE ACETYLTRANSFERASE"/>
    <property type="match status" value="1"/>
</dbReference>
<dbReference type="Pfam" id="PF13302">
    <property type="entry name" value="Acetyltransf_3"/>
    <property type="match status" value="1"/>
</dbReference>
<protein>
    <recommendedName>
        <fullName evidence="1">N-acetyltransferase domain-containing protein</fullName>
    </recommendedName>
</protein>
<evidence type="ECO:0000313" key="3">
    <source>
        <dbReference type="Proteomes" id="UP000075320"/>
    </source>
</evidence>
<dbReference type="Gene3D" id="3.40.630.30">
    <property type="match status" value="1"/>
</dbReference>
<reference evidence="2 3" key="1">
    <citation type="submission" date="2016-03" db="EMBL/GenBank/DDBJ databases">
        <authorList>
            <person name="Ploux O."/>
        </authorList>
    </citation>
    <scope>NUCLEOTIDE SEQUENCE [LARGE SCALE GENOMIC DNA]</scope>
    <source>
        <strain evidence="2 3">R0</strain>
    </source>
</reference>
<gene>
    <name evidence="2" type="ORF">AZI86_18750</name>
</gene>
<dbReference type="Proteomes" id="UP000075320">
    <property type="component" value="Unassembled WGS sequence"/>
</dbReference>
<accession>A0A150WDQ0</accession>
<evidence type="ECO:0000313" key="2">
    <source>
        <dbReference type="EMBL" id="KYG60958.1"/>
    </source>
</evidence>
<dbReference type="GO" id="GO:1990189">
    <property type="term" value="F:protein N-terminal-serine acetyltransferase activity"/>
    <property type="evidence" value="ECO:0007669"/>
    <property type="project" value="TreeGrafter"/>
</dbReference>
<dbReference type="InterPro" id="IPR051908">
    <property type="entry name" value="Ribosomal_N-acetyltransferase"/>
</dbReference>
<feature type="domain" description="N-acetyltransferase" evidence="1">
    <location>
        <begin position="23"/>
        <end position="183"/>
    </location>
</feature>
<dbReference type="EMBL" id="LUKE01000008">
    <property type="protein sequence ID" value="KYG60958.1"/>
    <property type="molecule type" value="Genomic_DNA"/>
</dbReference>
<dbReference type="GO" id="GO:0005737">
    <property type="term" value="C:cytoplasm"/>
    <property type="evidence" value="ECO:0007669"/>
    <property type="project" value="TreeGrafter"/>
</dbReference>
<keyword evidence="3" id="KW-1185">Reference proteome</keyword>
<name>A0A150WDQ0_BDEBC</name>